<evidence type="ECO:0000313" key="7">
    <source>
        <dbReference type="EMBL" id="SNZ19208.1"/>
    </source>
</evidence>
<feature type="domain" description="Metallo-beta-lactamase" evidence="6">
    <location>
        <begin position="44"/>
        <end position="157"/>
    </location>
</feature>
<accession>A0A285PCP2</accession>
<dbReference type="OrthoDB" id="9773738at2"/>
<keyword evidence="8" id="KW-1185">Reference proteome</keyword>
<protein>
    <submittedName>
        <fullName evidence="7">Metallo-beta-lactamase superfamily protein</fullName>
    </submittedName>
</protein>
<dbReference type="Proteomes" id="UP000219439">
    <property type="component" value="Unassembled WGS sequence"/>
</dbReference>
<keyword evidence="4" id="KW-0378">Hydrolase</keyword>
<dbReference type="SUPFAM" id="SSF56281">
    <property type="entry name" value="Metallo-hydrolase/oxidoreductase"/>
    <property type="match status" value="1"/>
</dbReference>
<evidence type="ECO:0000256" key="1">
    <source>
        <dbReference type="ARBA" id="ARBA00001947"/>
    </source>
</evidence>
<dbReference type="Gene3D" id="3.60.15.10">
    <property type="entry name" value="Ribonuclease Z/Hydroxyacylglutathione hydrolase-like"/>
    <property type="match status" value="1"/>
</dbReference>
<comment type="similarity">
    <text evidence="2">Belongs to the metallo-beta-lactamase superfamily.</text>
</comment>
<dbReference type="PANTHER" id="PTHR42978">
    <property type="entry name" value="QUORUM-QUENCHING LACTONASE YTNP-RELATED-RELATED"/>
    <property type="match status" value="1"/>
</dbReference>
<evidence type="ECO:0000256" key="4">
    <source>
        <dbReference type="ARBA" id="ARBA00022801"/>
    </source>
</evidence>
<dbReference type="RefSeq" id="WP_097153566.1">
    <property type="nucleotide sequence ID" value="NZ_OBEL01000002.1"/>
</dbReference>
<keyword evidence="5" id="KW-0862">Zinc</keyword>
<dbReference type="Pfam" id="PF00753">
    <property type="entry name" value="Lactamase_B"/>
    <property type="match status" value="1"/>
</dbReference>
<dbReference type="InterPro" id="IPR036866">
    <property type="entry name" value="RibonucZ/Hydroxyglut_hydro"/>
</dbReference>
<proteinExistence type="inferred from homology"/>
<dbReference type="GO" id="GO:0016787">
    <property type="term" value="F:hydrolase activity"/>
    <property type="evidence" value="ECO:0007669"/>
    <property type="project" value="UniProtKB-KW"/>
</dbReference>
<dbReference type="EMBL" id="OBEL01000002">
    <property type="protein sequence ID" value="SNZ19208.1"/>
    <property type="molecule type" value="Genomic_DNA"/>
</dbReference>
<evidence type="ECO:0000313" key="8">
    <source>
        <dbReference type="Proteomes" id="UP000219439"/>
    </source>
</evidence>
<evidence type="ECO:0000256" key="2">
    <source>
        <dbReference type="ARBA" id="ARBA00007749"/>
    </source>
</evidence>
<gene>
    <name evidence="7" type="ORF">SAMN06265368_2288</name>
</gene>
<dbReference type="AlphaFoldDB" id="A0A285PCP2"/>
<comment type="cofactor">
    <cofactor evidence="1">
        <name>Zn(2+)</name>
        <dbReference type="ChEBI" id="CHEBI:29105"/>
    </cofactor>
</comment>
<reference evidence="7 8" key="1">
    <citation type="submission" date="2017-09" db="EMBL/GenBank/DDBJ databases">
        <authorList>
            <person name="Ehlers B."/>
            <person name="Leendertz F.H."/>
        </authorList>
    </citation>
    <scope>NUCLEOTIDE SEQUENCE [LARGE SCALE GENOMIC DNA]</scope>
    <source>
        <strain evidence="7 8">DSM 18289</strain>
    </source>
</reference>
<evidence type="ECO:0000256" key="5">
    <source>
        <dbReference type="ARBA" id="ARBA00022833"/>
    </source>
</evidence>
<organism evidence="7 8">
    <name type="scientific">Cohaesibacter gelatinilyticus</name>
    <dbReference type="NCBI Taxonomy" id="372072"/>
    <lineage>
        <taxon>Bacteria</taxon>
        <taxon>Pseudomonadati</taxon>
        <taxon>Pseudomonadota</taxon>
        <taxon>Alphaproteobacteria</taxon>
        <taxon>Hyphomicrobiales</taxon>
        <taxon>Cohaesibacteraceae</taxon>
    </lineage>
</organism>
<keyword evidence="3" id="KW-0479">Metal-binding</keyword>
<evidence type="ECO:0000259" key="6">
    <source>
        <dbReference type="Pfam" id="PF00753"/>
    </source>
</evidence>
<dbReference type="PANTHER" id="PTHR42978:SF2">
    <property type="entry name" value="102 KBASES UNSTABLE REGION: FROM 1 TO 119443"/>
    <property type="match status" value="1"/>
</dbReference>
<dbReference type="GO" id="GO:0046872">
    <property type="term" value="F:metal ion binding"/>
    <property type="evidence" value="ECO:0007669"/>
    <property type="project" value="UniProtKB-KW"/>
</dbReference>
<dbReference type="InterPro" id="IPR001279">
    <property type="entry name" value="Metallo-B-lactamas"/>
</dbReference>
<sequence>MKVTFANSAHITTKERLVLGHGRWRNISLKVRYGLCLHPQIGPILIDTGYGPSVTKGAERSLGLKLYSSLFFPDLIPEQAPDAILSRLGYRCDNVKLVIVSHFHADHIATLNQFPKAQFLARRTVFDALARRTYLQNLRHGLFPELLPETFSDRLIDMEQSPLEPLPHGLGEGWDLLGDGSLHAIDLPGHADGHFGLYFSTLDTPLLYGVDCQWLMRAITENRAPAFPANLIANDPQALSHSMVKLANFQAKGGDILLCHDPIDSPCDWPNFAQDSDDMGGEA</sequence>
<evidence type="ECO:0000256" key="3">
    <source>
        <dbReference type="ARBA" id="ARBA00022723"/>
    </source>
</evidence>
<dbReference type="InterPro" id="IPR051013">
    <property type="entry name" value="MBL_superfamily_lactonases"/>
</dbReference>
<name>A0A285PCP2_9HYPH</name>